<reference evidence="2 3" key="1">
    <citation type="submission" date="2020-04" db="EMBL/GenBank/DDBJ databases">
        <authorList>
            <person name="De Canck E."/>
        </authorList>
    </citation>
    <scope>NUCLEOTIDE SEQUENCE [LARGE SCALE GENOMIC DNA]</scope>
    <source>
        <strain evidence="2 3">LMG 28138</strain>
    </source>
</reference>
<evidence type="ECO:0000313" key="2">
    <source>
        <dbReference type="EMBL" id="CAB3795435.1"/>
    </source>
</evidence>
<accession>A0A6S7CQP1</accession>
<name>A0A6S7CQP1_9BURK</name>
<sequence length="87" mass="9479">MGIFSHASSVAESASGTNIITSAAVSVASFQFSTIVSAAGFVLTLVYLWGALPRFWRVTVAVKRGLFNKDWSLWRKLGNQPTPMKED</sequence>
<gene>
    <name evidence="2" type="ORF">LMG28138_03879</name>
</gene>
<dbReference type="EMBL" id="CADIKM010000021">
    <property type="protein sequence ID" value="CAB3795435.1"/>
    <property type="molecule type" value="Genomic_DNA"/>
</dbReference>
<evidence type="ECO:0000313" key="3">
    <source>
        <dbReference type="Proteomes" id="UP000494115"/>
    </source>
</evidence>
<evidence type="ECO:0000256" key="1">
    <source>
        <dbReference type="SAM" id="Phobius"/>
    </source>
</evidence>
<dbReference type="AlphaFoldDB" id="A0A6S7CQP1"/>
<dbReference type="Proteomes" id="UP000494115">
    <property type="component" value="Unassembled WGS sequence"/>
</dbReference>
<protein>
    <submittedName>
        <fullName evidence="2">Uncharacterized protein</fullName>
    </submittedName>
</protein>
<keyword evidence="1" id="KW-0472">Membrane</keyword>
<keyword evidence="3" id="KW-1185">Reference proteome</keyword>
<feature type="transmembrane region" description="Helical" evidence="1">
    <location>
        <begin position="30"/>
        <end position="49"/>
    </location>
</feature>
<keyword evidence="1" id="KW-1133">Transmembrane helix</keyword>
<proteinExistence type="predicted"/>
<keyword evidence="1" id="KW-0812">Transmembrane</keyword>
<organism evidence="2 3">
    <name type="scientific">Pararobbsia alpina</name>
    <dbReference type="NCBI Taxonomy" id="621374"/>
    <lineage>
        <taxon>Bacteria</taxon>
        <taxon>Pseudomonadati</taxon>
        <taxon>Pseudomonadota</taxon>
        <taxon>Betaproteobacteria</taxon>
        <taxon>Burkholderiales</taxon>
        <taxon>Burkholderiaceae</taxon>
        <taxon>Pararobbsia</taxon>
    </lineage>
</organism>